<dbReference type="InterPro" id="IPR008984">
    <property type="entry name" value="SMAD_FHA_dom_sf"/>
</dbReference>
<keyword evidence="1" id="KW-0597">Phosphoprotein</keyword>
<feature type="domain" description="FHA" evidence="2">
    <location>
        <begin position="26"/>
        <end position="76"/>
    </location>
</feature>
<sequence length="200" mass="21790">MGPEPDFIEVHRPQGVDLVMLQGHRVTLGRSPTNDVVLDHDGTISSLHAVLESYAGGWTLRDLGSRNGTYVDGTQLVTEQALRGGTEVRLGGTRIVFRSRTTPPSERTESGIVAPTLTPRERDVVRALCRPLFGSEMFRQPATVKDIAAALVVSDGAVKQHLGNLYDKFGIDPRQRSRLTLANEALRRGAVTPAELIRGD</sequence>
<dbReference type="InterPro" id="IPR036388">
    <property type="entry name" value="WH-like_DNA-bd_sf"/>
</dbReference>
<dbReference type="SUPFAM" id="SSF49879">
    <property type="entry name" value="SMAD/FHA domain"/>
    <property type="match status" value="1"/>
</dbReference>
<comment type="caution">
    <text evidence="3">The sequence shown here is derived from an EMBL/GenBank/DDBJ whole genome shotgun (WGS) entry which is preliminary data.</text>
</comment>
<dbReference type="Pfam" id="PF00498">
    <property type="entry name" value="FHA"/>
    <property type="match status" value="1"/>
</dbReference>
<dbReference type="Proteomes" id="UP001500449">
    <property type="component" value="Unassembled WGS sequence"/>
</dbReference>
<dbReference type="Gene3D" id="1.10.10.10">
    <property type="entry name" value="Winged helix-like DNA-binding domain superfamily/Winged helix DNA-binding domain"/>
    <property type="match status" value="1"/>
</dbReference>
<dbReference type="SMART" id="SM00421">
    <property type="entry name" value="HTH_LUXR"/>
    <property type="match status" value="1"/>
</dbReference>
<gene>
    <name evidence="3" type="ORF">GCM10009836_04410</name>
</gene>
<evidence type="ECO:0000259" key="2">
    <source>
        <dbReference type="PROSITE" id="PS50006"/>
    </source>
</evidence>
<evidence type="ECO:0000313" key="4">
    <source>
        <dbReference type="Proteomes" id="UP001500449"/>
    </source>
</evidence>
<dbReference type="PROSITE" id="PS50006">
    <property type="entry name" value="FHA_DOMAIN"/>
    <property type="match status" value="1"/>
</dbReference>
<accession>A0ABN2MKF5</accession>
<dbReference type="Gene3D" id="2.60.200.20">
    <property type="match status" value="1"/>
</dbReference>
<name>A0ABN2MKF5_9PSEU</name>
<dbReference type="SMART" id="SM00240">
    <property type="entry name" value="FHA"/>
    <property type="match status" value="1"/>
</dbReference>
<evidence type="ECO:0000256" key="1">
    <source>
        <dbReference type="ARBA" id="ARBA00022553"/>
    </source>
</evidence>
<dbReference type="InterPro" id="IPR050923">
    <property type="entry name" value="Cell_Proc_Reg/RNA_Proc"/>
</dbReference>
<keyword evidence="4" id="KW-1185">Reference proteome</keyword>
<organism evidence="3 4">
    <name type="scientific">Pseudonocardia ailaonensis</name>
    <dbReference type="NCBI Taxonomy" id="367279"/>
    <lineage>
        <taxon>Bacteria</taxon>
        <taxon>Bacillati</taxon>
        <taxon>Actinomycetota</taxon>
        <taxon>Actinomycetes</taxon>
        <taxon>Pseudonocardiales</taxon>
        <taxon>Pseudonocardiaceae</taxon>
        <taxon>Pseudonocardia</taxon>
    </lineage>
</organism>
<dbReference type="EMBL" id="BAAAQK010000002">
    <property type="protein sequence ID" value="GAA1829652.1"/>
    <property type="molecule type" value="Genomic_DNA"/>
</dbReference>
<dbReference type="InterPro" id="IPR000792">
    <property type="entry name" value="Tscrpt_reg_LuxR_C"/>
</dbReference>
<dbReference type="SUPFAM" id="SSF46894">
    <property type="entry name" value="C-terminal effector domain of the bipartite response regulators"/>
    <property type="match status" value="1"/>
</dbReference>
<dbReference type="InterPro" id="IPR000253">
    <property type="entry name" value="FHA_dom"/>
</dbReference>
<proteinExistence type="predicted"/>
<dbReference type="CDD" id="cd00060">
    <property type="entry name" value="FHA"/>
    <property type="match status" value="1"/>
</dbReference>
<dbReference type="PANTHER" id="PTHR23308">
    <property type="entry name" value="NUCLEAR INHIBITOR OF PROTEIN PHOSPHATASE-1"/>
    <property type="match status" value="1"/>
</dbReference>
<evidence type="ECO:0000313" key="3">
    <source>
        <dbReference type="EMBL" id="GAA1829652.1"/>
    </source>
</evidence>
<reference evidence="3 4" key="1">
    <citation type="journal article" date="2019" name="Int. J. Syst. Evol. Microbiol.">
        <title>The Global Catalogue of Microorganisms (GCM) 10K type strain sequencing project: providing services to taxonomists for standard genome sequencing and annotation.</title>
        <authorList>
            <consortium name="The Broad Institute Genomics Platform"/>
            <consortium name="The Broad Institute Genome Sequencing Center for Infectious Disease"/>
            <person name="Wu L."/>
            <person name="Ma J."/>
        </authorList>
    </citation>
    <scope>NUCLEOTIDE SEQUENCE [LARGE SCALE GENOMIC DNA]</scope>
    <source>
        <strain evidence="3 4">JCM 16009</strain>
    </source>
</reference>
<dbReference type="InterPro" id="IPR016032">
    <property type="entry name" value="Sig_transdc_resp-reg_C-effctor"/>
</dbReference>
<protein>
    <recommendedName>
        <fullName evidence="2">FHA domain-containing protein</fullName>
    </recommendedName>
</protein>